<keyword evidence="5" id="KW-1185">Reference proteome</keyword>
<accession>A0ABS4IY61</accession>
<evidence type="ECO:0000313" key="4">
    <source>
        <dbReference type="EMBL" id="MBP1992529.1"/>
    </source>
</evidence>
<dbReference type="PIRSF" id="PIRSF000398">
    <property type="entry name" value="M_m6A_EcoRV"/>
    <property type="match status" value="1"/>
</dbReference>
<protein>
    <submittedName>
        <fullName evidence="4">DNA adenine methylase</fullName>
        <ecNumber evidence="4">2.1.1.72</ecNumber>
    </submittedName>
</protein>
<reference evidence="4 5" key="1">
    <citation type="submission" date="2021-03" db="EMBL/GenBank/DDBJ databases">
        <title>Genomic Encyclopedia of Type Strains, Phase IV (KMG-IV): sequencing the most valuable type-strain genomes for metagenomic binning, comparative biology and taxonomic classification.</title>
        <authorList>
            <person name="Goeker M."/>
        </authorList>
    </citation>
    <scope>NUCLEOTIDE SEQUENCE [LARGE SCALE GENOMIC DNA]</scope>
    <source>
        <strain evidence="4 5">DSM 26048</strain>
    </source>
</reference>
<proteinExistence type="predicted"/>
<dbReference type="PANTHER" id="PTHR30481">
    <property type="entry name" value="DNA ADENINE METHYLASE"/>
    <property type="match status" value="1"/>
</dbReference>
<evidence type="ECO:0000256" key="3">
    <source>
        <dbReference type="ARBA" id="ARBA00022691"/>
    </source>
</evidence>
<evidence type="ECO:0000313" key="5">
    <source>
        <dbReference type="Proteomes" id="UP001519287"/>
    </source>
</evidence>
<evidence type="ECO:0000256" key="2">
    <source>
        <dbReference type="ARBA" id="ARBA00022679"/>
    </source>
</evidence>
<dbReference type="SUPFAM" id="SSF53335">
    <property type="entry name" value="S-adenosyl-L-methionine-dependent methyltransferases"/>
    <property type="match status" value="1"/>
</dbReference>
<dbReference type="RefSeq" id="WP_209973622.1">
    <property type="nucleotide sequence ID" value="NZ_JAGGLB010000014.1"/>
</dbReference>
<dbReference type="PRINTS" id="PR00505">
    <property type="entry name" value="D12N6MTFRASE"/>
</dbReference>
<dbReference type="EMBL" id="JAGGLB010000014">
    <property type="protein sequence ID" value="MBP1992529.1"/>
    <property type="molecule type" value="Genomic_DNA"/>
</dbReference>
<keyword evidence="3" id="KW-0949">S-adenosyl-L-methionine</keyword>
<dbReference type="InterPro" id="IPR012263">
    <property type="entry name" value="M_m6A_EcoRV"/>
</dbReference>
<keyword evidence="2 4" id="KW-0808">Transferase</keyword>
<comment type="caution">
    <text evidence="4">The sequence shown here is derived from an EMBL/GenBank/DDBJ whole genome shotgun (WGS) entry which is preliminary data.</text>
</comment>
<dbReference type="GO" id="GO:0032259">
    <property type="term" value="P:methylation"/>
    <property type="evidence" value="ECO:0007669"/>
    <property type="project" value="UniProtKB-KW"/>
</dbReference>
<dbReference type="Proteomes" id="UP001519287">
    <property type="component" value="Unassembled WGS sequence"/>
</dbReference>
<gene>
    <name evidence="4" type="ORF">J2Z66_004138</name>
</gene>
<dbReference type="InterPro" id="IPR012327">
    <property type="entry name" value="MeTrfase_D12"/>
</dbReference>
<dbReference type="InterPro" id="IPR029063">
    <property type="entry name" value="SAM-dependent_MTases_sf"/>
</dbReference>
<dbReference type="EC" id="2.1.1.72" evidence="4"/>
<evidence type="ECO:0000256" key="1">
    <source>
        <dbReference type="ARBA" id="ARBA00022603"/>
    </source>
</evidence>
<dbReference type="PANTHER" id="PTHR30481:SF4">
    <property type="entry name" value="SITE-SPECIFIC DNA-METHYLTRANSFERASE (ADENINE-SPECIFIC)"/>
    <property type="match status" value="1"/>
</dbReference>
<name>A0ABS4IY61_9BACL</name>
<dbReference type="Pfam" id="PF02086">
    <property type="entry name" value="MethyltransfD12"/>
    <property type="match status" value="1"/>
</dbReference>
<sequence length="267" mass="30851">MGVPRILHYPGSKWSMAEWIIDHMPPHAVYLEPYFGSGAVLFNKQPSGLETINDIDGDVINLFKVIRDQPDQLAHGIHWTPYSRQEYLDSHKPSGNEIERARRFLVRCWQSIRVKTGSISGWKCRGTADDSYRVKQWNDLPTKIMDVAERLKDVQIENRPALQVITRYNRPDVLIYADPPYLMETRNGKIYDNEMTDADHIELIRTLQAHTGPVILSGYTHPLYESMLSDWTREEQKQIIENGSVRTEVIWINPVASGVMGRQMTLF</sequence>
<dbReference type="GO" id="GO:0009007">
    <property type="term" value="F:site-specific DNA-methyltransferase (adenine-specific) activity"/>
    <property type="evidence" value="ECO:0007669"/>
    <property type="project" value="UniProtKB-EC"/>
</dbReference>
<organism evidence="4 5">
    <name type="scientific">Paenibacillus eucommiae</name>
    <dbReference type="NCBI Taxonomy" id="1355755"/>
    <lineage>
        <taxon>Bacteria</taxon>
        <taxon>Bacillati</taxon>
        <taxon>Bacillota</taxon>
        <taxon>Bacilli</taxon>
        <taxon>Bacillales</taxon>
        <taxon>Paenibacillaceae</taxon>
        <taxon>Paenibacillus</taxon>
    </lineage>
</organism>
<keyword evidence="1 4" id="KW-0489">Methyltransferase</keyword>
<dbReference type="Gene3D" id="3.40.50.150">
    <property type="entry name" value="Vaccinia Virus protein VP39"/>
    <property type="match status" value="2"/>
</dbReference>